<dbReference type="EMBL" id="MU277209">
    <property type="protein sequence ID" value="KAI0062047.1"/>
    <property type="molecule type" value="Genomic_DNA"/>
</dbReference>
<name>A0ACB8T0S1_9AGAM</name>
<reference evidence="1" key="2">
    <citation type="journal article" date="2022" name="New Phytol.">
        <title>Evolutionary transition to the ectomycorrhizal habit in the genomes of a hyperdiverse lineage of mushroom-forming fungi.</title>
        <authorList>
            <person name="Looney B."/>
            <person name="Miyauchi S."/>
            <person name="Morin E."/>
            <person name="Drula E."/>
            <person name="Courty P.E."/>
            <person name="Kohler A."/>
            <person name="Kuo A."/>
            <person name="LaButti K."/>
            <person name="Pangilinan J."/>
            <person name="Lipzen A."/>
            <person name="Riley R."/>
            <person name="Andreopoulos W."/>
            <person name="He G."/>
            <person name="Johnson J."/>
            <person name="Nolan M."/>
            <person name="Tritt A."/>
            <person name="Barry K.W."/>
            <person name="Grigoriev I.V."/>
            <person name="Nagy L.G."/>
            <person name="Hibbett D."/>
            <person name="Henrissat B."/>
            <person name="Matheny P.B."/>
            <person name="Labbe J."/>
            <person name="Martin F.M."/>
        </authorList>
    </citation>
    <scope>NUCLEOTIDE SEQUENCE</scope>
    <source>
        <strain evidence="1">HHB10654</strain>
    </source>
</reference>
<protein>
    <submittedName>
        <fullName evidence="1">Uncharacterized protein</fullName>
    </submittedName>
</protein>
<accession>A0ACB8T0S1</accession>
<sequence>MLAVQRHQTVEERPLFGSGPGHRTYAAAELSGCDILARSSSRRLPLPPAWQSAGCSQRDPDRASRSLITAGTGGRVSTAGSCLSHFATWRDFQAQHVTKCHTLSLEDPRASEGFGGSPPPNGGDKKPSTPSGGKGPTEWFETAPIVLGFSNAIYKRYDSAAEAQAVWARANSTSSDSIFSSDAGTPAPESPPAQQFNPLANPSQLTGILFIMPTQTLLSTAMALQDMQSPPTNQPSTPPRQDRAPVTPTRRPEASSRASSRAPSSAPPSGQHGPSASARGPARPSRIGEGESAARQRRLEAIRTALTDNSGSLSDAASRRSGPRSDAGDVFSVGRASPAPSSVPVVPPPSPAGPPTAQTSGTASVRYGRDAYTVRFHMDWQDDRSGRADSTRAPSTIGGHSGVVTPANGRGSPAPVQDSPRNPRGSPLSAHGSPLPARGSPLPARGSPLPARGSPLPARGSPLPLRRTPGTSAQVDHSWDPEDNNLDCTSAQVDHSWDPEDNNLDCSCTPTSNNCPTHYQAAGPQVSTPASSSTVPTELSTPSSMNFSSPSSRDDSDVISVGSSNDSTEPQAGPGEAFFAIIRGWDDGVFPGPYANIRAYVAGYPNAFFEGFDTLEEASEWYIEHFAEDEL</sequence>
<keyword evidence="2" id="KW-1185">Reference proteome</keyword>
<organism evidence="1 2">
    <name type="scientific">Artomyces pyxidatus</name>
    <dbReference type="NCBI Taxonomy" id="48021"/>
    <lineage>
        <taxon>Eukaryota</taxon>
        <taxon>Fungi</taxon>
        <taxon>Dikarya</taxon>
        <taxon>Basidiomycota</taxon>
        <taxon>Agaricomycotina</taxon>
        <taxon>Agaricomycetes</taxon>
        <taxon>Russulales</taxon>
        <taxon>Auriscalpiaceae</taxon>
        <taxon>Artomyces</taxon>
    </lineage>
</organism>
<proteinExistence type="predicted"/>
<evidence type="ECO:0000313" key="1">
    <source>
        <dbReference type="EMBL" id="KAI0062047.1"/>
    </source>
</evidence>
<dbReference type="Proteomes" id="UP000814140">
    <property type="component" value="Unassembled WGS sequence"/>
</dbReference>
<gene>
    <name evidence="1" type="ORF">BV25DRAFT_1838578</name>
</gene>
<comment type="caution">
    <text evidence="1">The sequence shown here is derived from an EMBL/GenBank/DDBJ whole genome shotgun (WGS) entry which is preliminary data.</text>
</comment>
<reference evidence="1" key="1">
    <citation type="submission" date="2021-03" db="EMBL/GenBank/DDBJ databases">
        <authorList>
            <consortium name="DOE Joint Genome Institute"/>
            <person name="Ahrendt S."/>
            <person name="Looney B.P."/>
            <person name="Miyauchi S."/>
            <person name="Morin E."/>
            <person name="Drula E."/>
            <person name="Courty P.E."/>
            <person name="Chicoki N."/>
            <person name="Fauchery L."/>
            <person name="Kohler A."/>
            <person name="Kuo A."/>
            <person name="Labutti K."/>
            <person name="Pangilinan J."/>
            <person name="Lipzen A."/>
            <person name="Riley R."/>
            <person name="Andreopoulos W."/>
            <person name="He G."/>
            <person name="Johnson J."/>
            <person name="Barry K.W."/>
            <person name="Grigoriev I.V."/>
            <person name="Nagy L."/>
            <person name="Hibbett D."/>
            <person name="Henrissat B."/>
            <person name="Matheny P.B."/>
            <person name="Labbe J."/>
            <person name="Martin F."/>
        </authorList>
    </citation>
    <scope>NUCLEOTIDE SEQUENCE</scope>
    <source>
        <strain evidence="1">HHB10654</strain>
    </source>
</reference>
<evidence type="ECO:0000313" key="2">
    <source>
        <dbReference type="Proteomes" id="UP000814140"/>
    </source>
</evidence>